<gene>
    <name evidence="2" type="ORF">Amon01_000392200</name>
</gene>
<feature type="compositionally biased region" description="Basic and acidic residues" evidence="1">
    <location>
        <begin position="131"/>
        <end position="144"/>
    </location>
</feature>
<feature type="compositionally biased region" description="Polar residues" evidence="1">
    <location>
        <begin position="46"/>
        <end position="68"/>
    </location>
</feature>
<feature type="compositionally biased region" description="Low complexity" evidence="1">
    <location>
        <begin position="1"/>
        <end position="15"/>
    </location>
</feature>
<evidence type="ECO:0000313" key="2">
    <source>
        <dbReference type="EMBL" id="GMG30958.1"/>
    </source>
</evidence>
<feature type="compositionally biased region" description="Low complexity" evidence="1">
    <location>
        <begin position="22"/>
        <end position="40"/>
    </location>
</feature>
<feature type="region of interest" description="Disordered" evidence="1">
    <location>
        <begin position="322"/>
        <end position="379"/>
    </location>
</feature>
<evidence type="ECO:0000313" key="3">
    <source>
        <dbReference type="Proteomes" id="UP001165063"/>
    </source>
</evidence>
<name>A0A9W7DFC1_AMBMO</name>
<organism evidence="2 3">
    <name type="scientific">Ambrosiozyma monospora</name>
    <name type="common">Yeast</name>
    <name type="synonym">Endomycopsis monosporus</name>
    <dbReference type="NCBI Taxonomy" id="43982"/>
    <lineage>
        <taxon>Eukaryota</taxon>
        <taxon>Fungi</taxon>
        <taxon>Dikarya</taxon>
        <taxon>Ascomycota</taxon>
        <taxon>Saccharomycotina</taxon>
        <taxon>Pichiomycetes</taxon>
        <taxon>Pichiales</taxon>
        <taxon>Pichiaceae</taxon>
        <taxon>Ambrosiozyma</taxon>
    </lineage>
</organism>
<feature type="compositionally biased region" description="Polar residues" evidence="1">
    <location>
        <begin position="245"/>
        <end position="266"/>
    </location>
</feature>
<dbReference type="Proteomes" id="UP001165063">
    <property type="component" value="Unassembled WGS sequence"/>
</dbReference>
<dbReference type="AlphaFoldDB" id="A0A9W7DFC1"/>
<feature type="compositionally biased region" description="Low complexity" evidence="1">
    <location>
        <begin position="482"/>
        <end position="499"/>
    </location>
</feature>
<protein>
    <submittedName>
        <fullName evidence="2">Unnamed protein product</fullName>
    </submittedName>
</protein>
<accession>A0A9W7DFC1</accession>
<feature type="region of interest" description="Disordered" evidence="1">
    <location>
        <begin position="210"/>
        <end position="278"/>
    </location>
</feature>
<feature type="compositionally biased region" description="Basic and acidic residues" evidence="1">
    <location>
        <begin position="220"/>
        <end position="236"/>
    </location>
</feature>
<proteinExistence type="predicted"/>
<keyword evidence="3" id="KW-1185">Reference proteome</keyword>
<feature type="compositionally biased region" description="Acidic residues" evidence="1">
    <location>
        <begin position="79"/>
        <end position="102"/>
    </location>
</feature>
<feature type="compositionally biased region" description="Polar residues" evidence="1">
    <location>
        <begin position="164"/>
        <end position="174"/>
    </location>
</feature>
<feature type="region of interest" description="Disordered" evidence="1">
    <location>
        <begin position="1"/>
        <end position="174"/>
    </location>
</feature>
<comment type="caution">
    <text evidence="2">The sequence shown here is derived from an EMBL/GenBank/DDBJ whole genome shotgun (WGS) entry which is preliminary data.</text>
</comment>
<feature type="region of interest" description="Disordered" evidence="1">
    <location>
        <begin position="477"/>
        <end position="499"/>
    </location>
</feature>
<evidence type="ECO:0000256" key="1">
    <source>
        <dbReference type="SAM" id="MobiDB-lite"/>
    </source>
</evidence>
<sequence>MQQKSTATVQQQQQKIESTQVPTQSLPRSQSTSSISIHSLLKNPFRSRSLSSGSLPHNTNNRAISPSKQLPLEIKENAVAEEEENEEEDEDEENEEENEDENKDVGVKDNDSSNSEEGKQKESDENGLTLEEYREELRRVHTRTDGTPIESLDNNNDNQETHIVEQNSLRENPPAQQRSWLISYFWASKNIQPEESKNIITDYVGANDSEEVQSPVGTHDLVEGQKPNRQEEEHDPLSPLVKQPNLETVNEETWQAEANNEVPTDQNLKKQSKQTDVQKVVERKSSWFGWFQQQESATFPETIAEPVEQAQPQNDPALIQQMSVEQSQPEELASAHQQVPAESVELVNPTGPTKPAAIEQNQSSQQPQPQEQETTDTQNVTIESEEQLTTTVKDNNNSATITTTAATTTATITYEANNKAGWWSRWSNWNGSASLNHSDTINSTEEEARRAINLVSNQGPQSQATCSWAYYTQYEPQPPTPTNSSLNPNANSNFNPSSSSTLGGQIAVFGSTTAKKPVPIDTLPSSQFEKLDSPFVLGSSVSF</sequence>
<dbReference type="EMBL" id="BSXU01001775">
    <property type="protein sequence ID" value="GMG30958.1"/>
    <property type="molecule type" value="Genomic_DNA"/>
</dbReference>
<feature type="compositionally biased region" description="Low complexity" evidence="1">
    <location>
        <begin position="359"/>
        <end position="379"/>
    </location>
</feature>
<reference evidence="2" key="1">
    <citation type="submission" date="2023-04" db="EMBL/GenBank/DDBJ databases">
        <title>Ambrosiozyma monospora NBRC 1965.</title>
        <authorList>
            <person name="Ichikawa N."/>
            <person name="Sato H."/>
            <person name="Tonouchi N."/>
        </authorList>
    </citation>
    <scope>NUCLEOTIDE SEQUENCE</scope>
    <source>
        <strain evidence="2">NBRC 1965</strain>
    </source>
</reference>
<feature type="compositionally biased region" description="Basic and acidic residues" evidence="1">
    <location>
        <begin position="103"/>
        <end position="124"/>
    </location>
</feature>